<dbReference type="InterPro" id="IPR013332">
    <property type="entry name" value="KPR_N"/>
</dbReference>
<evidence type="ECO:0000256" key="7">
    <source>
        <dbReference type="ARBA" id="ARBA00022857"/>
    </source>
</evidence>
<dbReference type="HOGENOM" id="CLU_031468_6_1_5"/>
<evidence type="ECO:0000256" key="1">
    <source>
        <dbReference type="ARBA" id="ARBA00002919"/>
    </source>
</evidence>
<dbReference type="PANTHER" id="PTHR21708">
    <property type="entry name" value="PROBABLE 2-DEHYDROPANTOATE 2-REDUCTASE"/>
    <property type="match status" value="1"/>
</dbReference>
<evidence type="ECO:0000256" key="11">
    <source>
        <dbReference type="RuleBase" id="RU362068"/>
    </source>
</evidence>
<evidence type="ECO:0000256" key="4">
    <source>
        <dbReference type="ARBA" id="ARBA00013014"/>
    </source>
</evidence>
<dbReference type="Pfam" id="PF08546">
    <property type="entry name" value="ApbA_C"/>
    <property type="match status" value="1"/>
</dbReference>
<evidence type="ECO:0000259" key="12">
    <source>
        <dbReference type="Pfam" id="PF02558"/>
    </source>
</evidence>
<reference evidence="14" key="1">
    <citation type="submission" date="2006-03" db="EMBL/GenBank/DDBJ databases">
        <title>Complete sequence of Rhodopseudomonas palustris BisB18.</title>
        <authorList>
            <consortium name="US DOE Joint Genome Institute"/>
            <person name="Copeland A."/>
            <person name="Lucas S."/>
            <person name="Lapidus A."/>
            <person name="Barry K."/>
            <person name="Detter J.C."/>
            <person name="Glavina del Rio T."/>
            <person name="Hammon N."/>
            <person name="Israni S."/>
            <person name="Dalin E."/>
            <person name="Tice H."/>
            <person name="Pitluck S."/>
            <person name="Chain P."/>
            <person name="Malfatti S."/>
            <person name="Shin M."/>
            <person name="Vergez L."/>
            <person name="Schmutz J."/>
            <person name="Larimer F."/>
            <person name="Land M."/>
            <person name="Hauser L."/>
            <person name="Pelletier D.A."/>
            <person name="Kyrpides N."/>
            <person name="Anderson I."/>
            <person name="Oda Y."/>
            <person name="Harwood C.S."/>
            <person name="Richardson P."/>
        </authorList>
    </citation>
    <scope>NUCLEOTIDE SEQUENCE [LARGE SCALE GENOMIC DNA]</scope>
    <source>
        <strain evidence="14">BisB18</strain>
    </source>
</reference>
<name>Q21DE1_RHOPB</name>
<dbReference type="RefSeq" id="WP_011470503.1">
    <property type="nucleotide sequence ID" value="NC_007925.1"/>
</dbReference>
<dbReference type="EC" id="1.1.1.169" evidence="4 11"/>
<evidence type="ECO:0000256" key="9">
    <source>
        <dbReference type="ARBA" id="ARBA00032024"/>
    </source>
</evidence>
<dbReference type="NCBIfam" id="TIGR00745">
    <property type="entry name" value="apbA_panE"/>
    <property type="match status" value="1"/>
</dbReference>
<dbReference type="Gene3D" id="1.10.1040.10">
    <property type="entry name" value="N-(1-d-carboxylethyl)-l-norvaline Dehydrogenase, domain 2"/>
    <property type="match status" value="1"/>
</dbReference>
<feature type="domain" description="Ketopantoate reductase N-terminal" evidence="12">
    <location>
        <begin position="3"/>
        <end position="152"/>
    </location>
</feature>
<organism evidence="14">
    <name type="scientific">Rhodopseudomonas palustris (strain BisB18)</name>
    <dbReference type="NCBI Taxonomy" id="316056"/>
    <lineage>
        <taxon>Bacteria</taxon>
        <taxon>Pseudomonadati</taxon>
        <taxon>Pseudomonadota</taxon>
        <taxon>Alphaproteobacteria</taxon>
        <taxon>Hyphomicrobiales</taxon>
        <taxon>Nitrobacteraceae</taxon>
        <taxon>Rhodopseudomonas</taxon>
    </lineage>
</organism>
<comment type="similarity">
    <text evidence="3 11">Belongs to the ketopantoate reductase family.</text>
</comment>
<dbReference type="FunFam" id="1.10.1040.10:FF:000017">
    <property type="entry name" value="2-dehydropantoate 2-reductase"/>
    <property type="match status" value="1"/>
</dbReference>
<dbReference type="AlphaFoldDB" id="Q21DE1"/>
<evidence type="ECO:0000256" key="3">
    <source>
        <dbReference type="ARBA" id="ARBA00007870"/>
    </source>
</evidence>
<dbReference type="OrthoDB" id="9796561at2"/>
<protein>
    <recommendedName>
        <fullName evidence="5 11">2-dehydropantoate 2-reductase</fullName>
        <ecNumber evidence="4 11">1.1.1.169</ecNumber>
    </recommendedName>
    <alternativeName>
        <fullName evidence="9 11">Ketopantoate reductase</fullName>
    </alternativeName>
</protein>
<comment type="function">
    <text evidence="1 11">Catalyzes the NADPH-dependent reduction of ketopantoate into pantoic acid.</text>
</comment>
<dbReference type="KEGG" id="rpc:RPC_0016"/>
<dbReference type="InterPro" id="IPR003710">
    <property type="entry name" value="ApbA"/>
</dbReference>
<dbReference type="GO" id="GO:0008677">
    <property type="term" value="F:2-dehydropantoate 2-reductase activity"/>
    <property type="evidence" value="ECO:0007669"/>
    <property type="project" value="UniProtKB-EC"/>
</dbReference>
<evidence type="ECO:0000313" key="14">
    <source>
        <dbReference type="EMBL" id="ABD85595.1"/>
    </source>
</evidence>
<evidence type="ECO:0000256" key="6">
    <source>
        <dbReference type="ARBA" id="ARBA00022655"/>
    </source>
</evidence>
<dbReference type="UniPathway" id="UPA00028">
    <property type="reaction ID" value="UER00004"/>
</dbReference>
<dbReference type="InterPro" id="IPR036291">
    <property type="entry name" value="NAD(P)-bd_dom_sf"/>
</dbReference>
<dbReference type="InterPro" id="IPR013752">
    <property type="entry name" value="KPA_reductase"/>
</dbReference>
<comment type="catalytic activity">
    <reaction evidence="10 11">
        <text>(R)-pantoate + NADP(+) = 2-dehydropantoate + NADPH + H(+)</text>
        <dbReference type="Rhea" id="RHEA:16233"/>
        <dbReference type="ChEBI" id="CHEBI:11561"/>
        <dbReference type="ChEBI" id="CHEBI:15378"/>
        <dbReference type="ChEBI" id="CHEBI:15980"/>
        <dbReference type="ChEBI" id="CHEBI:57783"/>
        <dbReference type="ChEBI" id="CHEBI:58349"/>
        <dbReference type="EC" id="1.1.1.169"/>
    </reaction>
</comment>
<evidence type="ECO:0000256" key="10">
    <source>
        <dbReference type="ARBA" id="ARBA00048793"/>
    </source>
</evidence>
<dbReference type="NCBIfam" id="NF005094">
    <property type="entry name" value="PRK06522.2-5"/>
    <property type="match status" value="1"/>
</dbReference>
<dbReference type="FunFam" id="3.40.50.720:FF:000307">
    <property type="entry name" value="2-dehydropantoate 2-reductase"/>
    <property type="match status" value="1"/>
</dbReference>
<dbReference type="GO" id="GO:0005737">
    <property type="term" value="C:cytoplasm"/>
    <property type="evidence" value="ECO:0007669"/>
    <property type="project" value="TreeGrafter"/>
</dbReference>
<dbReference type="PANTHER" id="PTHR21708:SF26">
    <property type="entry name" value="2-DEHYDROPANTOATE 2-REDUCTASE"/>
    <property type="match status" value="1"/>
</dbReference>
<comment type="pathway">
    <text evidence="2 11">Cofactor biosynthesis; (R)-pantothenate biosynthesis; (R)-pantoate from 3-methyl-2-oxobutanoate: step 2/2.</text>
</comment>
<proteinExistence type="inferred from homology"/>
<evidence type="ECO:0000256" key="2">
    <source>
        <dbReference type="ARBA" id="ARBA00004994"/>
    </source>
</evidence>
<keyword evidence="8 11" id="KW-0560">Oxidoreductase</keyword>
<sequence>MRILVVGAGAIGGYFGGRLLQAGRDVTFLVRPKRAAELQTHGLVINSPHGDVTLRDPPVVLATELNQPFDLILLSCKAFDLDDAIASFAPAVGPGTAILPLLNGIAHLDVLDRKFGADRVLGGQCVVAATLNAVRQVVQLNPMHSITFGERDGTVSARVEAIAAILSGAMFEVHASPLILQEMWEKWVFLATLAGATCAMRATVGNVLAAPGGADFILGVLDECTAVASASGYAPRGPFLERTRGMVTAAGSPLTASMFRDIQAGAPIESEHVIGDLIARGDAAKTPLPRLRVIFTHLQAYQLQRGG</sequence>
<keyword evidence="6 11" id="KW-0566">Pantothenate biosynthesis</keyword>
<gene>
    <name evidence="14" type="ordered locus">RPC_0016</name>
</gene>
<dbReference type="STRING" id="316056.RPC_0016"/>
<keyword evidence="7 11" id="KW-0521">NADP</keyword>
<dbReference type="eggNOG" id="COG1893">
    <property type="taxonomic scope" value="Bacteria"/>
</dbReference>
<feature type="domain" description="Ketopantoate reductase C-terminal" evidence="13">
    <location>
        <begin position="179"/>
        <end position="302"/>
    </location>
</feature>
<dbReference type="EMBL" id="CP000301">
    <property type="protein sequence ID" value="ABD85595.1"/>
    <property type="molecule type" value="Genomic_DNA"/>
</dbReference>
<dbReference type="InterPro" id="IPR008927">
    <property type="entry name" value="6-PGluconate_DH-like_C_sf"/>
</dbReference>
<dbReference type="Pfam" id="PF02558">
    <property type="entry name" value="ApbA"/>
    <property type="match status" value="1"/>
</dbReference>
<evidence type="ECO:0000256" key="5">
    <source>
        <dbReference type="ARBA" id="ARBA00019465"/>
    </source>
</evidence>
<evidence type="ECO:0000259" key="13">
    <source>
        <dbReference type="Pfam" id="PF08546"/>
    </source>
</evidence>
<dbReference type="InterPro" id="IPR051402">
    <property type="entry name" value="KPR-Related"/>
</dbReference>
<dbReference type="GO" id="GO:0015940">
    <property type="term" value="P:pantothenate biosynthetic process"/>
    <property type="evidence" value="ECO:0007669"/>
    <property type="project" value="UniProtKB-UniPathway"/>
</dbReference>
<dbReference type="InterPro" id="IPR013328">
    <property type="entry name" value="6PGD_dom2"/>
</dbReference>
<dbReference type="Gene3D" id="3.40.50.720">
    <property type="entry name" value="NAD(P)-binding Rossmann-like Domain"/>
    <property type="match status" value="1"/>
</dbReference>
<dbReference type="SUPFAM" id="SSF51735">
    <property type="entry name" value="NAD(P)-binding Rossmann-fold domains"/>
    <property type="match status" value="1"/>
</dbReference>
<evidence type="ECO:0000256" key="8">
    <source>
        <dbReference type="ARBA" id="ARBA00023002"/>
    </source>
</evidence>
<accession>Q21DE1</accession>
<dbReference type="SUPFAM" id="SSF48179">
    <property type="entry name" value="6-phosphogluconate dehydrogenase C-terminal domain-like"/>
    <property type="match status" value="1"/>
</dbReference>